<keyword evidence="3" id="KW-0963">Cytoplasm</keyword>
<dbReference type="PROSITE" id="PS50056">
    <property type="entry name" value="TYR_PHOSPHATASE_2"/>
    <property type="match status" value="1"/>
</dbReference>
<dbReference type="GO" id="GO:0005737">
    <property type="term" value="C:cytoplasm"/>
    <property type="evidence" value="ECO:0007669"/>
    <property type="project" value="UniProtKB-SubCell"/>
</dbReference>
<dbReference type="AlphaFoldDB" id="A0A0B7AHF1"/>
<accession>A0A0B7AHF1</accession>
<evidence type="ECO:0000256" key="4">
    <source>
        <dbReference type="ARBA" id="ARBA00022553"/>
    </source>
</evidence>
<dbReference type="GO" id="GO:0004726">
    <property type="term" value="F:non-membrane spanning protein tyrosine phosphatase activity"/>
    <property type="evidence" value="ECO:0007669"/>
    <property type="project" value="InterPro"/>
</dbReference>
<evidence type="ECO:0000256" key="5">
    <source>
        <dbReference type="ARBA" id="ARBA00022801"/>
    </source>
</evidence>
<feature type="region of interest" description="Disordered" evidence="8">
    <location>
        <begin position="372"/>
        <end position="394"/>
    </location>
</feature>
<dbReference type="PROSITE" id="PS00383">
    <property type="entry name" value="TYR_PHOSPHATASE_1"/>
    <property type="match status" value="1"/>
</dbReference>
<dbReference type="InterPro" id="IPR000242">
    <property type="entry name" value="PTP_cat"/>
</dbReference>
<feature type="domain" description="Tyrosine-protein phosphatase" evidence="9">
    <location>
        <begin position="34"/>
        <end position="299"/>
    </location>
</feature>
<evidence type="ECO:0000313" key="11">
    <source>
        <dbReference type="EMBL" id="CEK80042.1"/>
    </source>
</evidence>
<dbReference type="SMART" id="SM00404">
    <property type="entry name" value="PTPc_motif"/>
    <property type="match status" value="1"/>
</dbReference>
<feature type="domain" description="Tyrosine specific protein phosphatases" evidence="10">
    <location>
        <begin position="216"/>
        <end position="290"/>
    </location>
</feature>
<evidence type="ECO:0000256" key="7">
    <source>
        <dbReference type="ARBA" id="ARBA00034734"/>
    </source>
</evidence>
<evidence type="ECO:0000259" key="9">
    <source>
        <dbReference type="PROSITE" id="PS50055"/>
    </source>
</evidence>
<dbReference type="EC" id="3.1.3.48" evidence="2"/>
<dbReference type="InterPro" id="IPR029021">
    <property type="entry name" value="Prot-tyrosine_phosphatase-like"/>
</dbReference>
<dbReference type="Pfam" id="PF00102">
    <property type="entry name" value="Y_phosphatase"/>
    <property type="match status" value="1"/>
</dbReference>
<keyword evidence="5" id="KW-0378">Hydrolase</keyword>
<dbReference type="PROSITE" id="PS50055">
    <property type="entry name" value="TYR_PHOSPHATASE_PTP"/>
    <property type="match status" value="1"/>
</dbReference>
<evidence type="ECO:0000256" key="8">
    <source>
        <dbReference type="SAM" id="MobiDB-lite"/>
    </source>
</evidence>
<sequence length="690" mass="76410">MSKPNHKDIKKAIKGFIRHVVSLENAVDPDVNGFDAEYKMIQDAQTRNRRDNVFLMDVGKKENNLKKNRYKDILPYDDHRVVLNILEGDQDSDYINASKLKGVRGTGGYIATQGPLAMTVNDFWRMIWEYNVEIIFMACRIVESGKIKCKQYWNDQGKSEEFGNITVYTETEEKIMSDCVQRNFQVVKGDEVRHVTQYHYSGWPDHGIPDDAGHIRDMIGFMRQTRHIDQAPLLVHCSAGCGRTGAIIAIDHVWTILEEGKFDEKFSLFDLICNFREQRMSIVQTAEQYALVNKVLKSLCEEWLTKMASHTYENVKLDEVSEIDTSSSDVNIISASEDNPYEDGCSVNNHYQDAESAFSPGKSPIKEKMHVDGANKTQISEGKKVNSPSPYENVLNSEGKKQEVLFPQKSLLTNVANGEKTIDKSIVQVDSGSPTKQAQTSDMGGHKKALFLAKLGQTIGSASSSTAPKSAHSAVNGLQTSVHPSQFAKPQQLDDTNIYSVINKRVKSATEDTAAPNIVHRKVFKAPVPPSPTLKSQLKLDEVFYSVSNKTHSPLKSPGVAVFPSLQKRPSSASDGKPAYSLATDGKPVYSLTTDGMPGYSLATDGKPVYSLANDANSGSTYEVFDFQVGSSNIITSSNSGSEGRHPSSSSLGLKKANYVYLNFADLPGFKHRLPRVRGPIATPQTWTKI</sequence>
<reference evidence="11" key="1">
    <citation type="submission" date="2014-12" db="EMBL/GenBank/DDBJ databases">
        <title>Insight into the proteome of Arion vulgaris.</title>
        <authorList>
            <person name="Aradska J."/>
            <person name="Bulat T."/>
            <person name="Smidak R."/>
            <person name="Sarate P."/>
            <person name="Gangsoo J."/>
            <person name="Sialana F."/>
            <person name="Bilban M."/>
            <person name="Lubec G."/>
        </authorList>
    </citation>
    <scope>NUCLEOTIDE SEQUENCE</scope>
    <source>
        <tissue evidence="11">Skin</tissue>
    </source>
</reference>
<keyword evidence="4" id="KW-0597">Phosphoprotein</keyword>
<evidence type="ECO:0000259" key="10">
    <source>
        <dbReference type="PROSITE" id="PS50056"/>
    </source>
</evidence>
<gene>
    <name evidence="11" type="primary">ORF118800</name>
</gene>
<comment type="similarity">
    <text evidence="7">Belongs to the protein-tyrosine phosphatase family. Non-receptor class 4 subfamily.</text>
</comment>
<evidence type="ECO:0000256" key="2">
    <source>
        <dbReference type="ARBA" id="ARBA00013064"/>
    </source>
</evidence>
<dbReference type="InterPro" id="IPR003595">
    <property type="entry name" value="Tyr_Pase_cat"/>
</dbReference>
<organism evidence="11">
    <name type="scientific">Arion vulgaris</name>
    <dbReference type="NCBI Taxonomy" id="1028688"/>
    <lineage>
        <taxon>Eukaryota</taxon>
        <taxon>Metazoa</taxon>
        <taxon>Spiralia</taxon>
        <taxon>Lophotrochozoa</taxon>
        <taxon>Mollusca</taxon>
        <taxon>Gastropoda</taxon>
        <taxon>Heterobranchia</taxon>
        <taxon>Euthyneura</taxon>
        <taxon>Panpulmonata</taxon>
        <taxon>Eupulmonata</taxon>
        <taxon>Stylommatophora</taxon>
        <taxon>Helicina</taxon>
        <taxon>Arionoidea</taxon>
        <taxon>Arionidae</taxon>
        <taxon>Arion</taxon>
    </lineage>
</organism>
<dbReference type="SUPFAM" id="SSF52799">
    <property type="entry name" value="(Phosphotyrosine protein) phosphatases II"/>
    <property type="match status" value="1"/>
</dbReference>
<dbReference type="PANTHER" id="PTHR45983:SF2">
    <property type="entry name" value="PROTEIN-TYROSINE-PHOSPHATASE"/>
    <property type="match status" value="1"/>
</dbReference>
<dbReference type="InterPro" id="IPR016130">
    <property type="entry name" value="Tyr_Pase_AS"/>
</dbReference>
<dbReference type="FunFam" id="3.90.190.10:FF:000045">
    <property type="entry name" value="Tyrosine-protein phosphatase non-receptor type 12"/>
    <property type="match status" value="1"/>
</dbReference>
<dbReference type="SMART" id="SM00194">
    <property type="entry name" value="PTPc"/>
    <property type="match status" value="1"/>
</dbReference>
<name>A0A0B7AHF1_9EUPU</name>
<evidence type="ECO:0000256" key="1">
    <source>
        <dbReference type="ARBA" id="ARBA00004496"/>
    </source>
</evidence>
<dbReference type="Gene3D" id="3.90.190.10">
    <property type="entry name" value="Protein tyrosine phosphatase superfamily"/>
    <property type="match status" value="1"/>
</dbReference>
<protein>
    <recommendedName>
        <fullName evidence="2">protein-tyrosine-phosphatase</fullName>
        <ecNumber evidence="2">3.1.3.48</ecNumber>
    </recommendedName>
</protein>
<evidence type="ECO:0000256" key="3">
    <source>
        <dbReference type="ARBA" id="ARBA00022490"/>
    </source>
</evidence>
<proteinExistence type="inferred from homology"/>
<dbReference type="InterPro" id="IPR000387">
    <property type="entry name" value="Tyr_Pase_dom"/>
</dbReference>
<feature type="compositionally biased region" description="Polar residues" evidence="8">
    <location>
        <begin position="375"/>
        <end position="394"/>
    </location>
</feature>
<comment type="subcellular location">
    <subcellularLocation>
        <location evidence="1">Cytoplasm</location>
    </subcellularLocation>
</comment>
<dbReference type="EMBL" id="HACG01033177">
    <property type="protein sequence ID" value="CEK80042.1"/>
    <property type="molecule type" value="Transcribed_RNA"/>
</dbReference>
<evidence type="ECO:0000256" key="6">
    <source>
        <dbReference type="ARBA" id="ARBA00022912"/>
    </source>
</evidence>
<dbReference type="PANTHER" id="PTHR45983">
    <property type="entry name" value="TYROSINE PHOSPHATSE N18, PUTATIVE-RELATED"/>
    <property type="match status" value="1"/>
</dbReference>
<dbReference type="GO" id="GO:0005634">
    <property type="term" value="C:nucleus"/>
    <property type="evidence" value="ECO:0007669"/>
    <property type="project" value="TreeGrafter"/>
</dbReference>
<keyword evidence="6" id="KW-0904">Protein phosphatase</keyword>
<dbReference type="PRINTS" id="PR00700">
    <property type="entry name" value="PRTYPHPHTASE"/>
</dbReference>
<dbReference type="InterPro" id="IPR047170">
    <property type="entry name" value="PTN12/18/22"/>
</dbReference>